<evidence type="ECO:0000313" key="5">
    <source>
        <dbReference type="EMBL" id="KAA3440093.1"/>
    </source>
</evidence>
<feature type="domain" description="ABC transporter" evidence="4">
    <location>
        <begin position="4"/>
        <end position="238"/>
    </location>
</feature>
<dbReference type="GO" id="GO:0005524">
    <property type="term" value="F:ATP binding"/>
    <property type="evidence" value="ECO:0007669"/>
    <property type="project" value="UniProtKB-KW"/>
</dbReference>
<evidence type="ECO:0000256" key="3">
    <source>
        <dbReference type="ARBA" id="ARBA00022840"/>
    </source>
</evidence>
<keyword evidence="2" id="KW-0547">Nucleotide-binding</keyword>
<comment type="caution">
    <text evidence="5">The sequence shown here is derived from an EMBL/GenBank/DDBJ whole genome shotgun (WGS) entry which is preliminary data.</text>
</comment>
<dbReference type="InterPro" id="IPR050153">
    <property type="entry name" value="Metal_Ion_Import_ABC"/>
</dbReference>
<keyword evidence="3 5" id="KW-0067">ATP-binding</keyword>
<dbReference type="PROSITE" id="PS00211">
    <property type="entry name" value="ABC_TRANSPORTER_1"/>
    <property type="match status" value="1"/>
</dbReference>
<dbReference type="PROSITE" id="PS50893">
    <property type="entry name" value="ABC_TRANSPORTER_2"/>
    <property type="match status" value="1"/>
</dbReference>
<dbReference type="OrthoDB" id="9806726at2"/>
<keyword evidence="1" id="KW-0813">Transport</keyword>
<protein>
    <submittedName>
        <fullName evidence="5">ABC transporter ATP-binding protein</fullName>
    </submittedName>
</protein>
<dbReference type="SUPFAM" id="SSF52540">
    <property type="entry name" value="P-loop containing nucleoside triphosphate hydrolases"/>
    <property type="match status" value="1"/>
</dbReference>
<evidence type="ECO:0000313" key="6">
    <source>
        <dbReference type="Proteomes" id="UP000324133"/>
    </source>
</evidence>
<evidence type="ECO:0000256" key="1">
    <source>
        <dbReference type="ARBA" id="ARBA00022448"/>
    </source>
</evidence>
<dbReference type="SMART" id="SM00382">
    <property type="entry name" value="AAA"/>
    <property type="match status" value="1"/>
</dbReference>
<dbReference type="AlphaFoldDB" id="A0A5B6TIJ0"/>
<accession>A0A5B6TIJ0</accession>
<dbReference type="Proteomes" id="UP000324133">
    <property type="component" value="Unassembled WGS sequence"/>
</dbReference>
<evidence type="ECO:0000259" key="4">
    <source>
        <dbReference type="PROSITE" id="PS50893"/>
    </source>
</evidence>
<sequence>MSVLEIKELVAGYDERVLLRNLSFFVPEPAFVAIIGHNGSGKSTLLKTLTGQVPYQGQILVQGKPLAKRAGAIARSLSYLPQKNQVSFPIKVRELVVMGLFRQKRLLDHYTSADYGRAEAMLDRLHISHLSQRTFTDLSGGEQQLVWLAQLMLQDAPIALLDEPTQQLDVYHKKRVFDLMDAWVREEQKTVLCITHDLLNLLPMEGYLLNISQPSPTLEKISPETVLAQQRFLEEKATSAVQR</sequence>
<dbReference type="Pfam" id="PF00005">
    <property type="entry name" value="ABC_tran"/>
    <property type="match status" value="1"/>
</dbReference>
<name>A0A5B6TIJ0_9BACT</name>
<evidence type="ECO:0000256" key="2">
    <source>
        <dbReference type="ARBA" id="ARBA00022741"/>
    </source>
</evidence>
<dbReference type="InterPro" id="IPR017871">
    <property type="entry name" value="ABC_transporter-like_CS"/>
</dbReference>
<dbReference type="InterPro" id="IPR027417">
    <property type="entry name" value="P-loop_NTPase"/>
</dbReference>
<dbReference type="InterPro" id="IPR003593">
    <property type="entry name" value="AAA+_ATPase"/>
</dbReference>
<dbReference type="PANTHER" id="PTHR42734">
    <property type="entry name" value="METAL TRANSPORT SYSTEM ATP-BINDING PROTEIN TM_0124-RELATED"/>
    <property type="match status" value="1"/>
</dbReference>
<keyword evidence="6" id="KW-1185">Reference proteome</keyword>
<organism evidence="5 6">
    <name type="scientific">Rufibacter hautae</name>
    <dbReference type="NCBI Taxonomy" id="2595005"/>
    <lineage>
        <taxon>Bacteria</taxon>
        <taxon>Pseudomonadati</taxon>
        <taxon>Bacteroidota</taxon>
        <taxon>Cytophagia</taxon>
        <taxon>Cytophagales</taxon>
        <taxon>Hymenobacteraceae</taxon>
        <taxon>Rufibacter</taxon>
    </lineage>
</organism>
<dbReference type="Gene3D" id="3.40.50.300">
    <property type="entry name" value="P-loop containing nucleotide triphosphate hydrolases"/>
    <property type="match status" value="1"/>
</dbReference>
<dbReference type="GO" id="GO:0016887">
    <property type="term" value="F:ATP hydrolysis activity"/>
    <property type="evidence" value="ECO:0007669"/>
    <property type="project" value="InterPro"/>
</dbReference>
<dbReference type="RefSeq" id="WP_149089730.1">
    <property type="nucleotide sequence ID" value="NZ_VKKY01000001.1"/>
</dbReference>
<reference evidence="5 6" key="1">
    <citation type="submission" date="2019-07" db="EMBL/GenBank/DDBJ databases">
        <title>Rufibacter sp. nov., isolated from lake sediment.</title>
        <authorList>
            <person name="Qu J.-H."/>
        </authorList>
    </citation>
    <scope>NUCLEOTIDE SEQUENCE [LARGE SCALE GENOMIC DNA]</scope>
    <source>
        <strain evidence="5 6">NBS58-1</strain>
    </source>
</reference>
<gene>
    <name evidence="5" type="ORF">FOA19_05350</name>
</gene>
<proteinExistence type="predicted"/>
<dbReference type="InterPro" id="IPR003439">
    <property type="entry name" value="ABC_transporter-like_ATP-bd"/>
</dbReference>
<dbReference type="EMBL" id="VKKY01000001">
    <property type="protein sequence ID" value="KAA3440093.1"/>
    <property type="molecule type" value="Genomic_DNA"/>
</dbReference>